<evidence type="ECO:0000259" key="5">
    <source>
        <dbReference type="PROSITE" id="PS50240"/>
    </source>
</evidence>
<reference evidence="6 7" key="1">
    <citation type="submission" date="2017-07" db="EMBL/GenBank/DDBJ databases">
        <authorList>
            <person name="Talla V."/>
            <person name="Backstrom N."/>
        </authorList>
    </citation>
    <scope>NUCLEOTIDE SEQUENCE [LARGE SCALE GENOMIC DNA]</scope>
</reference>
<feature type="non-terminal residue" evidence="6">
    <location>
        <position position="1"/>
    </location>
</feature>
<keyword evidence="3" id="KW-0720">Serine protease</keyword>
<dbReference type="PANTHER" id="PTHR24276">
    <property type="entry name" value="POLYSERASE-RELATED"/>
    <property type="match status" value="1"/>
</dbReference>
<dbReference type="InterPro" id="IPR043504">
    <property type="entry name" value="Peptidase_S1_PA_chymotrypsin"/>
</dbReference>
<evidence type="ECO:0000256" key="3">
    <source>
        <dbReference type="ARBA" id="ARBA00022825"/>
    </source>
</evidence>
<dbReference type="Proteomes" id="UP000324832">
    <property type="component" value="Unassembled WGS sequence"/>
</dbReference>
<gene>
    <name evidence="6" type="ORF">LSINAPIS_LOCUS11139</name>
</gene>
<dbReference type="PANTHER" id="PTHR24276:SF98">
    <property type="entry name" value="FI18310P1-RELATED"/>
    <property type="match status" value="1"/>
</dbReference>
<organism evidence="6 7">
    <name type="scientific">Leptidea sinapis</name>
    <dbReference type="NCBI Taxonomy" id="189913"/>
    <lineage>
        <taxon>Eukaryota</taxon>
        <taxon>Metazoa</taxon>
        <taxon>Ecdysozoa</taxon>
        <taxon>Arthropoda</taxon>
        <taxon>Hexapoda</taxon>
        <taxon>Insecta</taxon>
        <taxon>Pterygota</taxon>
        <taxon>Neoptera</taxon>
        <taxon>Endopterygota</taxon>
        <taxon>Lepidoptera</taxon>
        <taxon>Glossata</taxon>
        <taxon>Ditrysia</taxon>
        <taxon>Papilionoidea</taxon>
        <taxon>Pieridae</taxon>
        <taxon>Dismorphiinae</taxon>
        <taxon>Leptidea</taxon>
    </lineage>
</organism>
<feature type="domain" description="Peptidase S1" evidence="5">
    <location>
        <begin position="8"/>
        <end position="198"/>
    </location>
</feature>
<dbReference type="Gene3D" id="2.40.10.10">
    <property type="entry name" value="Trypsin-like serine proteases"/>
    <property type="match status" value="3"/>
</dbReference>
<dbReference type="InterPro" id="IPR001254">
    <property type="entry name" value="Trypsin_dom"/>
</dbReference>
<dbReference type="EMBL" id="FZQP02004779">
    <property type="protein sequence ID" value="VVD00522.1"/>
    <property type="molecule type" value="Genomic_DNA"/>
</dbReference>
<proteinExistence type="predicted"/>
<dbReference type="GO" id="GO:0006508">
    <property type="term" value="P:proteolysis"/>
    <property type="evidence" value="ECO:0007669"/>
    <property type="project" value="UniProtKB-KW"/>
</dbReference>
<dbReference type="Pfam" id="PF00089">
    <property type="entry name" value="Trypsin"/>
    <property type="match status" value="2"/>
</dbReference>
<protein>
    <recommendedName>
        <fullName evidence="5">Peptidase S1 domain-containing protein</fullName>
    </recommendedName>
</protein>
<dbReference type="GO" id="GO:0004252">
    <property type="term" value="F:serine-type endopeptidase activity"/>
    <property type="evidence" value="ECO:0007669"/>
    <property type="project" value="InterPro"/>
</dbReference>
<evidence type="ECO:0000256" key="1">
    <source>
        <dbReference type="ARBA" id="ARBA00022670"/>
    </source>
</evidence>
<feature type="non-terminal residue" evidence="6">
    <location>
        <position position="198"/>
    </location>
</feature>
<dbReference type="InterPro" id="IPR050430">
    <property type="entry name" value="Peptidase_S1"/>
</dbReference>
<name>A0A5E4QQG6_9NEOP</name>
<sequence length="198" mass="21607">ASGADQRIIGGYQTTIEKFPYQAWLIVVSENSYRNECGGSVLNEKYVLTSANSPYIKGQLKTHPKFNPNTMDYDCGVVELEENLKLNGKTIAPVTLAKVGTELKAGTKLVVAGWGYTNVVVQRYGICIRYAKDLTMRMGCVEGQGENPCTGDFGGALVMEDTKEQVGIASFASIKGRCDKYPVIHCILCLKTKCSTKT</sequence>
<dbReference type="PROSITE" id="PS50240">
    <property type="entry name" value="TRYPSIN_DOM"/>
    <property type="match status" value="1"/>
</dbReference>
<keyword evidence="4" id="KW-1015">Disulfide bond</keyword>
<keyword evidence="7" id="KW-1185">Reference proteome</keyword>
<evidence type="ECO:0000256" key="4">
    <source>
        <dbReference type="ARBA" id="ARBA00023157"/>
    </source>
</evidence>
<evidence type="ECO:0000313" key="7">
    <source>
        <dbReference type="Proteomes" id="UP000324832"/>
    </source>
</evidence>
<evidence type="ECO:0000256" key="2">
    <source>
        <dbReference type="ARBA" id="ARBA00022801"/>
    </source>
</evidence>
<dbReference type="InterPro" id="IPR009003">
    <property type="entry name" value="Peptidase_S1_PA"/>
</dbReference>
<keyword evidence="1" id="KW-0645">Protease</keyword>
<dbReference type="SUPFAM" id="SSF50494">
    <property type="entry name" value="Trypsin-like serine proteases"/>
    <property type="match status" value="1"/>
</dbReference>
<evidence type="ECO:0000313" key="6">
    <source>
        <dbReference type="EMBL" id="VVD00522.1"/>
    </source>
</evidence>
<dbReference type="AlphaFoldDB" id="A0A5E4QQG6"/>
<accession>A0A5E4QQG6</accession>
<keyword evidence="2" id="KW-0378">Hydrolase</keyword>
<dbReference type="SMART" id="SM00020">
    <property type="entry name" value="Tryp_SPc"/>
    <property type="match status" value="1"/>
</dbReference>